<reference evidence="5" key="1">
    <citation type="journal article" date="2019" name="Int. J. Syst. Evol. Microbiol.">
        <title>The Global Catalogue of Microorganisms (GCM) 10K type strain sequencing project: providing services to taxonomists for standard genome sequencing and annotation.</title>
        <authorList>
            <consortium name="The Broad Institute Genomics Platform"/>
            <consortium name="The Broad Institute Genome Sequencing Center for Infectious Disease"/>
            <person name="Wu L."/>
            <person name="Ma J."/>
        </authorList>
    </citation>
    <scope>NUCLEOTIDE SEQUENCE [LARGE SCALE GENOMIC DNA]</scope>
    <source>
        <strain evidence="5">CGMCC 4.7275</strain>
    </source>
</reference>
<dbReference type="CDD" id="cd00599">
    <property type="entry name" value="GH25_muramidase"/>
    <property type="match status" value="1"/>
</dbReference>
<dbReference type="SMART" id="SM00641">
    <property type="entry name" value="Glyco_25"/>
    <property type="match status" value="1"/>
</dbReference>
<name>A0ABQ2E7P2_9ACTN</name>
<evidence type="ECO:0000256" key="2">
    <source>
        <dbReference type="ARBA" id="ARBA00022801"/>
    </source>
</evidence>
<sequence>MTVKGVDVASYQSSSFSTKGLDFAIVKATEGTSYINPRMTAQAAHAREAGLVVGFYHFLRPGSMKDQAKYFVDKAAERAGDPLFADWEDADVSCASKDAFLSEVRRLRGAGHRVGLYCNRDFWLNRDTTSEAGDALWIADYVTPGKPRIKAAWKFHQYTDTPLDTNLGRFADAAALRQWAEGDGGA</sequence>
<evidence type="ECO:0000256" key="1">
    <source>
        <dbReference type="ARBA" id="ARBA00010646"/>
    </source>
</evidence>
<dbReference type="PANTHER" id="PTHR34135:SF2">
    <property type="entry name" value="LYSOZYME"/>
    <property type="match status" value="1"/>
</dbReference>
<accession>A0ABQ2E7P2</accession>
<dbReference type="InterPro" id="IPR017853">
    <property type="entry name" value="GH"/>
</dbReference>
<dbReference type="GO" id="GO:0016787">
    <property type="term" value="F:hydrolase activity"/>
    <property type="evidence" value="ECO:0007669"/>
    <property type="project" value="UniProtKB-KW"/>
</dbReference>
<comment type="similarity">
    <text evidence="1">Belongs to the glycosyl hydrolase 25 family.</text>
</comment>
<protein>
    <submittedName>
        <fullName evidence="4">Hydrolase</fullName>
    </submittedName>
</protein>
<keyword evidence="2 4" id="KW-0378">Hydrolase</keyword>
<dbReference type="PANTHER" id="PTHR34135">
    <property type="entry name" value="LYSOZYME"/>
    <property type="match status" value="1"/>
</dbReference>
<evidence type="ECO:0000313" key="5">
    <source>
        <dbReference type="Proteomes" id="UP000660265"/>
    </source>
</evidence>
<comment type="caution">
    <text evidence="4">The sequence shown here is derived from an EMBL/GenBank/DDBJ whole genome shotgun (WGS) entry which is preliminary data.</text>
</comment>
<dbReference type="Proteomes" id="UP000660265">
    <property type="component" value="Unassembled WGS sequence"/>
</dbReference>
<dbReference type="Pfam" id="PF01183">
    <property type="entry name" value="Glyco_hydro_25"/>
    <property type="match status" value="1"/>
</dbReference>
<dbReference type="PROSITE" id="PS51904">
    <property type="entry name" value="GLYCOSYL_HYDROL_F25_2"/>
    <property type="match status" value="1"/>
</dbReference>
<organism evidence="4 5">
    <name type="scientific">Streptomyces camponoticapitis</name>
    <dbReference type="NCBI Taxonomy" id="1616125"/>
    <lineage>
        <taxon>Bacteria</taxon>
        <taxon>Bacillati</taxon>
        <taxon>Actinomycetota</taxon>
        <taxon>Actinomycetes</taxon>
        <taxon>Kitasatosporales</taxon>
        <taxon>Streptomycetaceae</taxon>
        <taxon>Streptomyces</taxon>
    </lineage>
</organism>
<dbReference type="InterPro" id="IPR002053">
    <property type="entry name" value="Glyco_hydro_25"/>
</dbReference>
<keyword evidence="3" id="KW-0326">Glycosidase</keyword>
<gene>
    <name evidence="4" type="ORF">GCM10011583_27940</name>
</gene>
<dbReference type="Gene3D" id="3.20.20.80">
    <property type="entry name" value="Glycosidases"/>
    <property type="match status" value="1"/>
</dbReference>
<dbReference type="RefSeq" id="WP_189107727.1">
    <property type="nucleotide sequence ID" value="NZ_BMMV01000007.1"/>
</dbReference>
<dbReference type="SUPFAM" id="SSF51445">
    <property type="entry name" value="(Trans)glycosidases"/>
    <property type="match status" value="1"/>
</dbReference>
<keyword evidence="5" id="KW-1185">Reference proteome</keyword>
<dbReference type="EMBL" id="BMMV01000007">
    <property type="protein sequence ID" value="GGJ94853.1"/>
    <property type="molecule type" value="Genomic_DNA"/>
</dbReference>
<dbReference type="InterPro" id="IPR018077">
    <property type="entry name" value="Glyco_hydro_fam25_subgr"/>
</dbReference>
<evidence type="ECO:0000313" key="4">
    <source>
        <dbReference type="EMBL" id="GGJ94853.1"/>
    </source>
</evidence>
<proteinExistence type="inferred from homology"/>
<evidence type="ECO:0000256" key="3">
    <source>
        <dbReference type="ARBA" id="ARBA00023295"/>
    </source>
</evidence>